<dbReference type="Pfam" id="PF00059">
    <property type="entry name" value="Lectin_C"/>
    <property type="match status" value="1"/>
</dbReference>
<dbReference type="GeneID" id="115566268"/>
<dbReference type="InterPro" id="IPR050111">
    <property type="entry name" value="C-type_lectin/snaclec_domain"/>
</dbReference>
<dbReference type="PANTHER" id="PTHR22803">
    <property type="entry name" value="MANNOSE, PHOSPHOLIPASE, LECTIN RECEPTOR RELATED"/>
    <property type="match status" value="1"/>
</dbReference>
<evidence type="ECO:0000256" key="1">
    <source>
        <dbReference type="ARBA" id="ARBA00023157"/>
    </source>
</evidence>
<dbReference type="InterPro" id="IPR001304">
    <property type="entry name" value="C-type_lectin-like"/>
</dbReference>
<dbReference type="Ensembl" id="ENSSAUT00010010344.1">
    <property type="protein sequence ID" value="ENSSAUP00010009710.1"/>
    <property type="gene ID" value="ENSSAUG00010004786.1"/>
</dbReference>
<reference evidence="5" key="2">
    <citation type="submission" date="2025-08" db="UniProtKB">
        <authorList>
            <consortium name="Ensembl"/>
        </authorList>
    </citation>
    <scope>IDENTIFICATION</scope>
</reference>
<dbReference type="InterPro" id="IPR016186">
    <property type="entry name" value="C-type_lectin-like/link_sf"/>
</dbReference>
<dbReference type="AlphaFoldDB" id="A0A671U6R0"/>
<name>A0A671U6R0_SPAAU</name>
<feature type="region of interest" description="Disordered" evidence="2">
    <location>
        <begin position="1"/>
        <end position="41"/>
    </location>
</feature>
<keyword evidence="3" id="KW-0472">Membrane</keyword>
<accession>A0A671U6R0</accession>
<evidence type="ECO:0000256" key="2">
    <source>
        <dbReference type="SAM" id="MobiDB-lite"/>
    </source>
</evidence>
<keyword evidence="1" id="KW-1015">Disulfide bond</keyword>
<dbReference type="InterPro" id="IPR018378">
    <property type="entry name" value="C-type_lectin_CS"/>
</dbReference>
<feature type="transmembrane region" description="Helical" evidence="3">
    <location>
        <begin position="51"/>
        <end position="73"/>
    </location>
</feature>
<dbReference type="SMART" id="SM00034">
    <property type="entry name" value="CLECT"/>
    <property type="match status" value="1"/>
</dbReference>
<sequence length="311" mass="34926">MDTTQAQLEPEDEMSSQQEVSRDFNTHGHSGALYKTSGQEKGGSVFSRHRVVILSLGLLNAVLLLTAAVIGIFCAKAQNNFLQGPNSAANSLVVEMNYLRNQSGINKATLEAQTALAKERAGHFQLKMQVKQQKALTDSFQGQIETLQTQRANLQSNKTTLEENCGRCRPGWIVLKSSCYYFSSRQASNTKKNWLDSRADCIKQGGDLLMINTLEEQQFMTDNVPRLSSPVWWQSGYWIGLTDVVMPGAWVWVNNVTEVDTMYWRSGQPNHNGPQSGNCAAFYYHSDNVKTWYNGNCHDHQLSWICEMEPS</sequence>
<feature type="domain" description="C-type lectin" evidence="4">
    <location>
        <begin position="175"/>
        <end position="297"/>
    </location>
</feature>
<proteinExistence type="predicted"/>
<dbReference type="RefSeq" id="XP_030247932.1">
    <property type="nucleotide sequence ID" value="XM_030392072.1"/>
</dbReference>
<dbReference type="OMA" id="WMNGFWI"/>
<keyword evidence="3" id="KW-0812">Transmembrane</keyword>
<organism evidence="5 6">
    <name type="scientific">Sparus aurata</name>
    <name type="common">Gilthead sea bream</name>
    <dbReference type="NCBI Taxonomy" id="8175"/>
    <lineage>
        <taxon>Eukaryota</taxon>
        <taxon>Metazoa</taxon>
        <taxon>Chordata</taxon>
        <taxon>Craniata</taxon>
        <taxon>Vertebrata</taxon>
        <taxon>Euteleostomi</taxon>
        <taxon>Actinopterygii</taxon>
        <taxon>Neopterygii</taxon>
        <taxon>Teleostei</taxon>
        <taxon>Neoteleostei</taxon>
        <taxon>Acanthomorphata</taxon>
        <taxon>Eupercaria</taxon>
        <taxon>Spariformes</taxon>
        <taxon>Sparidae</taxon>
        <taxon>Sparus</taxon>
    </lineage>
</organism>
<dbReference type="InterPro" id="IPR016187">
    <property type="entry name" value="CTDL_fold"/>
</dbReference>
<gene>
    <name evidence="5" type="primary">LOC115566268</name>
</gene>
<protein>
    <submittedName>
        <fullName evidence="5">C-type lectin domain family 4 member M-like</fullName>
    </submittedName>
</protein>
<keyword evidence="3" id="KW-1133">Transmembrane helix</keyword>
<dbReference type="Gene3D" id="3.10.100.10">
    <property type="entry name" value="Mannose-Binding Protein A, subunit A"/>
    <property type="match status" value="1"/>
</dbReference>
<evidence type="ECO:0000313" key="5">
    <source>
        <dbReference type="Ensembl" id="ENSSAUP00010009710.1"/>
    </source>
</evidence>
<evidence type="ECO:0000259" key="4">
    <source>
        <dbReference type="PROSITE" id="PS50041"/>
    </source>
</evidence>
<dbReference type="GeneTree" id="ENSGT01030000234575"/>
<keyword evidence="6" id="KW-1185">Reference proteome</keyword>
<dbReference type="PROSITE" id="PS50041">
    <property type="entry name" value="C_TYPE_LECTIN_2"/>
    <property type="match status" value="1"/>
</dbReference>
<reference evidence="5" key="1">
    <citation type="submission" date="2021-04" db="EMBL/GenBank/DDBJ databases">
        <authorList>
            <consortium name="Wellcome Sanger Institute Data Sharing"/>
        </authorList>
    </citation>
    <scope>NUCLEOTIDE SEQUENCE [LARGE SCALE GENOMIC DNA]</scope>
</reference>
<reference evidence="5" key="3">
    <citation type="submission" date="2025-09" db="UniProtKB">
        <authorList>
            <consortium name="Ensembl"/>
        </authorList>
    </citation>
    <scope>IDENTIFICATION</scope>
</reference>
<evidence type="ECO:0000256" key="3">
    <source>
        <dbReference type="SAM" id="Phobius"/>
    </source>
</evidence>
<dbReference type="InParanoid" id="A0A671U6R0"/>
<dbReference type="Proteomes" id="UP000472265">
    <property type="component" value="Chromosome 16"/>
</dbReference>
<dbReference type="PROSITE" id="PS00615">
    <property type="entry name" value="C_TYPE_LECTIN_1"/>
    <property type="match status" value="1"/>
</dbReference>
<evidence type="ECO:0000313" key="6">
    <source>
        <dbReference type="Proteomes" id="UP000472265"/>
    </source>
</evidence>
<dbReference type="SUPFAM" id="SSF56436">
    <property type="entry name" value="C-type lectin-like"/>
    <property type="match status" value="1"/>
</dbReference>